<name>A0ABR8K5M8_9NOSO</name>
<evidence type="ECO:0000313" key="2">
    <source>
        <dbReference type="EMBL" id="MBD2734114.1"/>
    </source>
</evidence>
<evidence type="ECO:0000313" key="3">
    <source>
        <dbReference type="Proteomes" id="UP000637383"/>
    </source>
</evidence>
<reference evidence="2 3" key="1">
    <citation type="journal article" date="2020" name="ISME J.">
        <title>Comparative genomics reveals insights into cyanobacterial evolution and habitat adaptation.</title>
        <authorList>
            <person name="Chen M.Y."/>
            <person name="Teng W.K."/>
            <person name="Zhao L."/>
            <person name="Hu C.X."/>
            <person name="Zhou Y.K."/>
            <person name="Han B.P."/>
            <person name="Song L.R."/>
            <person name="Shu W.S."/>
        </authorList>
    </citation>
    <scope>NUCLEOTIDE SEQUENCE [LARGE SCALE GENOMIC DNA]</scope>
    <source>
        <strain evidence="2 3">FACHB-159</strain>
    </source>
</reference>
<evidence type="ECO:0000256" key="1">
    <source>
        <dbReference type="SAM" id="MobiDB-lite"/>
    </source>
</evidence>
<keyword evidence="3" id="KW-1185">Reference proteome</keyword>
<protein>
    <submittedName>
        <fullName evidence="2">Uncharacterized protein</fullName>
    </submittedName>
</protein>
<organism evidence="2 3">
    <name type="scientific">Nostoc paludosum FACHB-159</name>
    <dbReference type="NCBI Taxonomy" id="2692908"/>
    <lineage>
        <taxon>Bacteria</taxon>
        <taxon>Bacillati</taxon>
        <taxon>Cyanobacteriota</taxon>
        <taxon>Cyanophyceae</taxon>
        <taxon>Nostocales</taxon>
        <taxon>Nostocaceae</taxon>
        <taxon>Nostoc</taxon>
    </lineage>
</organism>
<comment type="caution">
    <text evidence="2">The sequence shown here is derived from an EMBL/GenBank/DDBJ whole genome shotgun (WGS) entry which is preliminary data.</text>
</comment>
<proteinExistence type="predicted"/>
<dbReference type="Proteomes" id="UP000637383">
    <property type="component" value="Unassembled WGS sequence"/>
</dbReference>
<accession>A0ABR8K5M8</accession>
<feature type="compositionally biased region" description="Low complexity" evidence="1">
    <location>
        <begin position="131"/>
        <end position="150"/>
    </location>
</feature>
<dbReference type="EMBL" id="JACJTU010000007">
    <property type="protein sequence ID" value="MBD2734114.1"/>
    <property type="molecule type" value="Genomic_DNA"/>
</dbReference>
<sequence length="150" mass="16541">MGDLITLAAAQAIAKVAFNKFFESGVGKLGEKFTEAGLKKIDELYQKIRQKLGGNAGAKDALADVERGNEEALQRVAVYLLDAMKADNNFATDVQKIAEEINFHRVEDNSSQNQYNYGGQNYQTKVTGDRNTNNFGNVTNNNYYGNPPQP</sequence>
<dbReference type="RefSeq" id="WP_190954833.1">
    <property type="nucleotide sequence ID" value="NZ_JACJTU010000007.1"/>
</dbReference>
<feature type="region of interest" description="Disordered" evidence="1">
    <location>
        <begin position="125"/>
        <end position="150"/>
    </location>
</feature>
<gene>
    <name evidence="2" type="ORF">H6H03_09320</name>
</gene>